<evidence type="ECO:0000313" key="1">
    <source>
        <dbReference type="EMBL" id="CAK7938859.1"/>
    </source>
</evidence>
<reference evidence="1" key="1">
    <citation type="submission" date="2024-01" db="EMBL/GenBank/DDBJ databases">
        <authorList>
            <person name="Webb A."/>
        </authorList>
    </citation>
    <scope>NUCLEOTIDE SEQUENCE</scope>
    <source>
        <strain evidence="1">Pm1</strain>
    </source>
</reference>
<name>A0AAV1UW01_9STRA</name>
<evidence type="ECO:0000313" key="2">
    <source>
        <dbReference type="Proteomes" id="UP001162060"/>
    </source>
</evidence>
<accession>A0AAV1UW01</accession>
<protein>
    <submittedName>
        <fullName evidence="1">Uncharacterized protein</fullName>
    </submittedName>
</protein>
<proteinExistence type="predicted"/>
<dbReference type="Proteomes" id="UP001162060">
    <property type="component" value="Unassembled WGS sequence"/>
</dbReference>
<dbReference type="EMBL" id="CAKLBY020000234">
    <property type="protein sequence ID" value="CAK7938859.1"/>
    <property type="molecule type" value="Genomic_DNA"/>
</dbReference>
<gene>
    <name evidence="1" type="ORF">PM001_LOCUS24009</name>
</gene>
<sequence length="147" mass="17087">MSAKPDSLMTFLEMITGMDLRMQKKEASQVRLNEDERMRVHHDSGLFKSEIEEDFAGGPYDGVMKLEDLHDRQPQHPERRVPARLNDLRMRTIQQPMQRINSSLFLPAFLPPHQPTPTPQVMPVAQRQLVQQQRQVTLIQYCAPDAR</sequence>
<comment type="caution">
    <text evidence="1">The sequence shown here is derived from an EMBL/GenBank/DDBJ whole genome shotgun (WGS) entry which is preliminary data.</text>
</comment>
<dbReference type="AlphaFoldDB" id="A0AAV1UW01"/>
<organism evidence="1 2">
    <name type="scientific">Peronospora matthiolae</name>
    <dbReference type="NCBI Taxonomy" id="2874970"/>
    <lineage>
        <taxon>Eukaryota</taxon>
        <taxon>Sar</taxon>
        <taxon>Stramenopiles</taxon>
        <taxon>Oomycota</taxon>
        <taxon>Peronosporomycetes</taxon>
        <taxon>Peronosporales</taxon>
        <taxon>Peronosporaceae</taxon>
        <taxon>Peronospora</taxon>
    </lineage>
</organism>